<evidence type="ECO:0000313" key="6">
    <source>
        <dbReference type="Proteomes" id="UP001429580"/>
    </source>
</evidence>
<keyword evidence="3" id="KW-0732">Signal</keyword>
<dbReference type="RefSeq" id="WP_166953656.1">
    <property type="nucleotide sequence ID" value="NZ_JAASQI010000006.1"/>
</dbReference>
<dbReference type="InterPro" id="IPR039424">
    <property type="entry name" value="SBP_5"/>
</dbReference>
<dbReference type="CDD" id="cd08517">
    <property type="entry name" value="PBP2_NikA_DppA_OppA_like_13"/>
    <property type="match status" value="1"/>
</dbReference>
<dbReference type="PANTHER" id="PTHR30290">
    <property type="entry name" value="PERIPLASMIC BINDING COMPONENT OF ABC TRANSPORTER"/>
    <property type="match status" value="1"/>
</dbReference>
<gene>
    <name evidence="5" type="ORF">FHS82_002702</name>
</gene>
<evidence type="ECO:0000259" key="4">
    <source>
        <dbReference type="Pfam" id="PF00496"/>
    </source>
</evidence>
<dbReference type="Gene3D" id="3.10.105.10">
    <property type="entry name" value="Dipeptide-binding Protein, Domain 3"/>
    <property type="match status" value="1"/>
</dbReference>
<comment type="caution">
    <text evidence="5">The sequence shown here is derived from an EMBL/GenBank/DDBJ whole genome shotgun (WGS) entry which is preliminary data.</text>
</comment>
<sequence length="519" mass="57290">MKRILASVLVSLVALGGVVGGAVADPVRGGRANVVIQPEPPSLMLGLFQNTPTQMVAGNIYEGLLRYDTKLNAMPSLARSWTVSEDGLTYTFSLQEGVKWHDGKPFTAADVVFSADVFLRERHPRFRAVLAHVEAITAPDDNTVVFKLKSAFGPFLNAFEVGSMPIVPKHIYEGTDFNANPANNRPIGTGPFKFAEWVKGSYIKLVRNDEYWDKGKPYLDEVYWHVIPDAASRAVAFETGKVDILPGGAIENFDVPRVSALDNTCITEAGWEFFGPQSWVWLNNRRGPTASKEFRQALMYAIDRDFIRDALWNGIGKVSTGPFAQSTKYYDGSIAPYSYDPKKARELVAASGYKGEVLNFVPMPYGETWQRVAEVIRQNLADVGVNVELVATDVAGWNKRLSDWDFDLATTYLYQYGDPALGVSRTYVSDNIAKGSPWNNVEGYANPEVDALFGKGAGTIDQGQRSAAYTEVQKKLVEDVPVAWLLDMSFPTITRCNVKDLVTTGIGLNDGFKNAYIEK</sequence>
<dbReference type="Proteomes" id="UP001429580">
    <property type="component" value="Unassembled WGS sequence"/>
</dbReference>
<dbReference type="InterPro" id="IPR030678">
    <property type="entry name" value="Peptide/Ni-bd"/>
</dbReference>
<comment type="subcellular location">
    <subcellularLocation>
        <location evidence="1">Periplasm</location>
    </subcellularLocation>
</comment>
<dbReference type="SUPFAM" id="SSF53850">
    <property type="entry name" value="Periplasmic binding protein-like II"/>
    <property type="match status" value="1"/>
</dbReference>
<dbReference type="PANTHER" id="PTHR30290:SF38">
    <property type="entry name" value="D,D-DIPEPTIDE-BINDING PERIPLASMIC PROTEIN DDPA-RELATED"/>
    <property type="match status" value="1"/>
</dbReference>
<dbReference type="Pfam" id="PF00496">
    <property type="entry name" value="SBP_bac_5"/>
    <property type="match status" value="1"/>
</dbReference>
<feature type="domain" description="Solute-binding protein family 5" evidence="4">
    <location>
        <begin position="74"/>
        <end position="429"/>
    </location>
</feature>
<name>A0ABX0V0Y4_9HYPH</name>
<reference evidence="5 6" key="1">
    <citation type="submission" date="2020-03" db="EMBL/GenBank/DDBJ databases">
        <title>Genomic Encyclopedia of Type Strains, Phase IV (KMG-IV): sequencing the most valuable type-strain genomes for metagenomic binning, comparative biology and taxonomic classification.</title>
        <authorList>
            <person name="Goeker M."/>
        </authorList>
    </citation>
    <scope>NUCLEOTIDE SEQUENCE [LARGE SCALE GENOMIC DNA]</scope>
    <source>
        <strain evidence="5 6">DSM 103870</strain>
    </source>
</reference>
<proteinExistence type="inferred from homology"/>
<evidence type="ECO:0000256" key="1">
    <source>
        <dbReference type="ARBA" id="ARBA00004418"/>
    </source>
</evidence>
<dbReference type="PIRSF" id="PIRSF002741">
    <property type="entry name" value="MppA"/>
    <property type="match status" value="1"/>
</dbReference>
<comment type="similarity">
    <text evidence="2">Belongs to the bacterial solute-binding protein 5 family.</text>
</comment>
<evidence type="ECO:0000256" key="3">
    <source>
        <dbReference type="ARBA" id="ARBA00022729"/>
    </source>
</evidence>
<dbReference type="Gene3D" id="3.40.190.10">
    <property type="entry name" value="Periplasmic binding protein-like II"/>
    <property type="match status" value="1"/>
</dbReference>
<keyword evidence="6" id="KW-1185">Reference proteome</keyword>
<dbReference type="EMBL" id="JAASQI010000006">
    <property type="protein sequence ID" value="NIJ58847.1"/>
    <property type="molecule type" value="Genomic_DNA"/>
</dbReference>
<organism evidence="5 6">
    <name type="scientific">Pseudochelatococcus lubricantis</name>
    <dbReference type="NCBI Taxonomy" id="1538102"/>
    <lineage>
        <taxon>Bacteria</taxon>
        <taxon>Pseudomonadati</taxon>
        <taxon>Pseudomonadota</taxon>
        <taxon>Alphaproteobacteria</taxon>
        <taxon>Hyphomicrobiales</taxon>
        <taxon>Chelatococcaceae</taxon>
        <taxon>Pseudochelatococcus</taxon>
    </lineage>
</organism>
<protein>
    <submittedName>
        <fullName evidence="5">Peptide/nickel transport system substrate-binding protein</fullName>
    </submittedName>
</protein>
<dbReference type="InterPro" id="IPR000914">
    <property type="entry name" value="SBP_5_dom"/>
</dbReference>
<accession>A0ABX0V0Y4</accession>
<evidence type="ECO:0000256" key="2">
    <source>
        <dbReference type="ARBA" id="ARBA00005695"/>
    </source>
</evidence>
<evidence type="ECO:0000313" key="5">
    <source>
        <dbReference type="EMBL" id="NIJ58847.1"/>
    </source>
</evidence>